<evidence type="ECO:0000256" key="8">
    <source>
        <dbReference type="PIRSR" id="PIRSR000724-2"/>
    </source>
</evidence>
<dbReference type="PIRSF" id="PIRSF000724">
    <property type="entry name" value="Pgk"/>
    <property type="match status" value="1"/>
</dbReference>
<evidence type="ECO:0000313" key="11">
    <source>
        <dbReference type="Proteomes" id="UP000182253"/>
    </source>
</evidence>
<dbReference type="AlphaFoldDB" id="A0A1F6UV01"/>
<dbReference type="Pfam" id="PF00162">
    <property type="entry name" value="PGK"/>
    <property type="match status" value="1"/>
</dbReference>
<dbReference type="STRING" id="1801735.A2645_01695"/>
<evidence type="ECO:0000256" key="7">
    <source>
        <dbReference type="PIRSR" id="PIRSR000724-1"/>
    </source>
</evidence>
<feature type="binding site" evidence="7">
    <location>
        <position position="98"/>
    </location>
    <ligand>
        <name>(2R)-3-phosphoglycerate</name>
        <dbReference type="ChEBI" id="CHEBI:58272"/>
    </ligand>
</feature>
<feature type="binding site" evidence="8">
    <location>
        <begin position="317"/>
        <end position="320"/>
    </location>
    <ligand>
        <name>ATP</name>
        <dbReference type="ChEBI" id="CHEBI:30616"/>
    </ligand>
</feature>
<evidence type="ECO:0000256" key="5">
    <source>
        <dbReference type="ARBA" id="ARBA00022777"/>
    </source>
</evidence>
<dbReference type="GO" id="GO:0005829">
    <property type="term" value="C:cytosol"/>
    <property type="evidence" value="ECO:0007669"/>
    <property type="project" value="TreeGrafter"/>
</dbReference>
<evidence type="ECO:0000256" key="4">
    <source>
        <dbReference type="ARBA" id="ARBA00022741"/>
    </source>
</evidence>
<dbReference type="InterPro" id="IPR015911">
    <property type="entry name" value="Phosphoglycerate_kinase_CS"/>
</dbReference>
<keyword evidence="4" id="KW-0547">Nucleotide-binding</keyword>
<sequence>MKSLNQFKNIKDKRVLLRVDFNVPISKGKILDDFRIKQALPTISYLRKKGAKIILLSHLGRSGGSLKPIAEYLNKFFPVQFGQGKPLPGKVILLENLRQNPGEEKNDLVFAKKLAKLGDVYINEAFSVSHRKQASISQLPKLLPSYFGFQFEREIKNLSSVFKPKKPMLLILGGAKFETKMPMLKKFIKIADYIFVAGALANNFFKEIGFEVGRSVVDEKNFGLKKLLASGKIFLPIDVVVKKGNKKLIKAQNEVGKDEKIVDIGPTSVKLLEHLIGKSKFVLWNGPLGWYEGGFGGSTERILKFKKLQKNKTIIGGGDTVALVSKLKLDKKLTFVSTGGGAMLEFLSKGKLLNK</sequence>
<feature type="binding site" evidence="7">
    <location>
        <begin position="58"/>
        <end position="61"/>
    </location>
    <ligand>
        <name>substrate</name>
    </ligand>
</feature>
<dbReference type="GO" id="GO:0006096">
    <property type="term" value="P:glycolytic process"/>
    <property type="evidence" value="ECO:0007669"/>
    <property type="project" value="InterPro"/>
</dbReference>
<dbReference type="EMBL" id="MFTL01000028">
    <property type="protein sequence ID" value="OGI61148.1"/>
    <property type="molecule type" value="Genomic_DNA"/>
</dbReference>
<evidence type="ECO:0000256" key="1">
    <source>
        <dbReference type="ARBA" id="ARBA00000642"/>
    </source>
</evidence>
<dbReference type="InterPro" id="IPR036043">
    <property type="entry name" value="Phosphoglycerate_kinase_sf"/>
</dbReference>
<feature type="binding site" evidence="8">
    <location>
        <position position="180"/>
    </location>
    <ligand>
        <name>ATP</name>
        <dbReference type="ChEBI" id="CHEBI:30616"/>
    </ligand>
</feature>
<dbReference type="Gene3D" id="3.40.50.1260">
    <property type="entry name" value="Phosphoglycerate kinase, N-terminal domain"/>
    <property type="match status" value="2"/>
</dbReference>
<protein>
    <recommendedName>
        <fullName evidence="2 9">Phosphoglycerate kinase</fullName>
        <ecNumber evidence="2 9">2.7.2.3</ecNumber>
    </recommendedName>
</protein>
<dbReference type="InterPro" id="IPR001576">
    <property type="entry name" value="Phosphoglycerate_kinase"/>
</dbReference>
<dbReference type="GO" id="GO:0004618">
    <property type="term" value="F:phosphoglycerate kinase activity"/>
    <property type="evidence" value="ECO:0007669"/>
    <property type="project" value="UniProtKB-EC"/>
</dbReference>
<proteinExistence type="inferred from homology"/>
<feature type="binding site" evidence="7">
    <location>
        <position position="35"/>
    </location>
    <ligand>
        <name>(2R)-3-phosphoglycerate</name>
        <dbReference type="ChEBI" id="CHEBI:58272"/>
    </ligand>
</feature>
<feature type="binding site" evidence="7">
    <location>
        <begin position="20"/>
        <end position="22"/>
    </location>
    <ligand>
        <name>substrate</name>
    </ligand>
</feature>
<comment type="caution">
    <text evidence="10">The sequence shown here is derived from an EMBL/GenBank/DDBJ whole genome shotgun (WGS) entry which is preliminary data.</text>
</comment>
<comment type="similarity">
    <text evidence="9">Belongs to the phosphoglycerate kinase family.</text>
</comment>
<feature type="binding site" evidence="7">
    <location>
        <position position="131"/>
    </location>
    <ligand>
        <name>(2R)-3-phosphoglycerate</name>
        <dbReference type="ChEBI" id="CHEBI:58272"/>
    </ligand>
</feature>
<dbReference type="PANTHER" id="PTHR11406">
    <property type="entry name" value="PHOSPHOGLYCERATE KINASE"/>
    <property type="match status" value="1"/>
</dbReference>
<evidence type="ECO:0000256" key="3">
    <source>
        <dbReference type="ARBA" id="ARBA00022679"/>
    </source>
</evidence>
<keyword evidence="3 9" id="KW-0808">Transferase</keyword>
<dbReference type="EC" id="2.7.2.3" evidence="2 9"/>
<name>A0A1F6UV01_9BACT</name>
<evidence type="ECO:0000313" key="10">
    <source>
        <dbReference type="EMBL" id="OGI61148.1"/>
    </source>
</evidence>
<evidence type="ECO:0000256" key="6">
    <source>
        <dbReference type="ARBA" id="ARBA00022840"/>
    </source>
</evidence>
<reference evidence="10 11" key="1">
    <citation type="journal article" date="2016" name="Nat. Commun.">
        <title>Thousands of microbial genomes shed light on interconnected biogeochemical processes in an aquifer system.</title>
        <authorList>
            <person name="Anantharaman K."/>
            <person name="Brown C.T."/>
            <person name="Hug L.A."/>
            <person name="Sharon I."/>
            <person name="Castelle C.J."/>
            <person name="Probst A.J."/>
            <person name="Thomas B.C."/>
            <person name="Singh A."/>
            <person name="Wilkins M.J."/>
            <person name="Karaoz U."/>
            <person name="Brodie E.L."/>
            <person name="Williams K.H."/>
            <person name="Hubbard S.S."/>
            <person name="Banfield J.F."/>
        </authorList>
    </citation>
    <scope>NUCLEOTIDE SEQUENCE [LARGE SCALE GENOMIC DNA]</scope>
</reference>
<feature type="binding site" evidence="8">
    <location>
        <position position="292"/>
    </location>
    <ligand>
        <name>ATP</name>
        <dbReference type="ChEBI" id="CHEBI:30616"/>
    </ligand>
</feature>
<organism evidence="10 11">
    <name type="scientific">Candidatus Nomurabacteria bacterium RIFCSPHIGHO2_01_FULL_39_9</name>
    <dbReference type="NCBI Taxonomy" id="1801735"/>
    <lineage>
        <taxon>Bacteria</taxon>
        <taxon>Candidatus Nomuraibacteriota</taxon>
    </lineage>
</organism>
<keyword evidence="6 8" id="KW-0067">ATP-binding</keyword>
<dbReference type="PRINTS" id="PR00477">
    <property type="entry name" value="PHGLYCKINASE"/>
</dbReference>
<accession>A0A1F6UV01</accession>
<dbReference type="GO" id="GO:0005524">
    <property type="term" value="F:ATP binding"/>
    <property type="evidence" value="ECO:0007669"/>
    <property type="project" value="UniProtKB-KW"/>
</dbReference>
<dbReference type="GO" id="GO:0006094">
    <property type="term" value="P:gluconeogenesis"/>
    <property type="evidence" value="ECO:0007669"/>
    <property type="project" value="TreeGrafter"/>
</dbReference>
<keyword evidence="5 9" id="KW-0418">Kinase</keyword>
<dbReference type="PANTHER" id="PTHR11406:SF23">
    <property type="entry name" value="PHOSPHOGLYCERATE KINASE 1, CHLOROPLASTIC-RELATED"/>
    <property type="match status" value="1"/>
</dbReference>
<dbReference type="Proteomes" id="UP000182253">
    <property type="component" value="Unassembled WGS sequence"/>
</dbReference>
<dbReference type="SUPFAM" id="SSF53748">
    <property type="entry name" value="Phosphoglycerate kinase"/>
    <property type="match status" value="1"/>
</dbReference>
<evidence type="ECO:0000256" key="2">
    <source>
        <dbReference type="ARBA" id="ARBA00013061"/>
    </source>
</evidence>
<evidence type="ECO:0000256" key="9">
    <source>
        <dbReference type="RuleBase" id="RU000532"/>
    </source>
</evidence>
<dbReference type="InterPro" id="IPR015824">
    <property type="entry name" value="Phosphoglycerate_kinase_N"/>
</dbReference>
<dbReference type="PROSITE" id="PS00111">
    <property type="entry name" value="PGLYCERATE_KINASE"/>
    <property type="match status" value="1"/>
</dbReference>
<comment type="catalytic activity">
    <reaction evidence="1 9">
        <text>(2R)-3-phosphoglycerate + ATP = (2R)-3-phospho-glyceroyl phosphate + ADP</text>
        <dbReference type="Rhea" id="RHEA:14801"/>
        <dbReference type="ChEBI" id="CHEBI:30616"/>
        <dbReference type="ChEBI" id="CHEBI:57604"/>
        <dbReference type="ChEBI" id="CHEBI:58272"/>
        <dbReference type="ChEBI" id="CHEBI:456216"/>
        <dbReference type="EC" id="2.7.2.3"/>
    </reaction>
</comment>
<gene>
    <name evidence="10" type="ORF">A2645_01695</name>
</gene>
<dbReference type="GO" id="GO:0043531">
    <property type="term" value="F:ADP binding"/>
    <property type="evidence" value="ECO:0007669"/>
    <property type="project" value="TreeGrafter"/>
</dbReference>